<feature type="binding site" evidence="8">
    <location>
        <position position="217"/>
    </location>
    <ligand>
        <name>Mg(2+)</name>
        <dbReference type="ChEBI" id="CHEBI:18420"/>
        <label>2</label>
    </ligand>
</feature>
<feature type="binding site" evidence="9">
    <location>
        <position position="217"/>
    </location>
    <ligand>
        <name>Mg(2+)</name>
        <dbReference type="ChEBI" id="CHEBI:18420"/>
        <label>1</label>
        <note>catalytic</note>
    </ligand>
</feature>
<dbReference type="NCBIfam" id="TIGR01331">
    <property type="entry name" value="bisphos_cysQ"/>
    <property type="match status" value="1"/>
</dbReference>
<comment type="catalytic activity">
    <reaction evidence="8">
        <text>adenosine 3',5'-bisphosphate + H2O = AMP + phosphate</text>
        <dbReference type="Rhea" id="RHEA:10040"/>
        <dbReference type="ChEBI" id="CHEBI:15377"/>
        <dbReference type="ChEBI" id="CHEBI:43474"/>
        <dbReference type="ChEBI" id="CHEBI:58343"/>
        <dbReference type="ChEBI" id="CHEBI:456215"/>
        <dbReference type="EC" id="3.1.3.7"/>
    </reaction>
</comment>
<feature type="binding site" evidence="9">
    <location>
        <position position="93"/>
    </location>
    <ligand>
        <name>Mg(2+)</name>
        <dbReference type="ChEBI" id="CHEBI:18420"/>
        <label>2</label>
    </ligand>
</feature>
<dbReference type="PANTHER" id="PTHR20854:SF4">
    <property type="entry name" value="INOSITOL-1-MONOPHOSPHATASE-RELATED"/>
    <property type="match status" value="1"/>
</dbReference>
<comment type="function">
    <text evidence="8">Converts adenosine-3',5'-bisphosphate (PAP) to AMP.</text>
</comment>
<dbReference type="PROSITE" id="PS00630">
    <property type="entry name" value="IMP_2"/>
    <property type="match status" value="1"/>
</dbReference>
<dbReference type="Gene3D" id="3.30.540.10">
    <property type="entry name" value="Fructose-1,6-Bisphosphatase, subunit A, domain 1"/>
    <property type="match status" value="1"/>
</dbReference>
<comment type="cofactor">
    <cofactor evidence="8 9">
        <name>Mg(2+)</name>
        <dbReference type="ChEBI" id="CHEBI:18420"/>
    </cofactor>
</comment>
<evidence type="ECO:0000256" key="1">
    <source>
        <dbReference type="ARBA" id="ARBA00005289"/>
    </source>
</evidence>
<feature type="binding site" evidence="8">
    <location>
        <position position="72"/>
    </location>
    <ligand>
        <name>Mg(2+)</name>
        <dbReference type="ChEBI" id="CHEBI:18420"/>
        <label>1</label>
    </ligand>
</feature>
<evidence type="ECO:0000256" key="2">
    <source>
        <dbReference type="ARBA" id="ARBA00022475"/>
    </source>
</evidence>
<feature type="binding site" evidence="8">
    <location>
        <position position="91"/>
    </location>
    <ligand>
        <name>Mg(2+)</name>
        <dbReference type="ChEBI" id="CHEBI:18420"/>
        <label>2</label>
    </ligand>
</feature>
<evidence type="ECO:0000256" key="3">
    <source>
        <dbReference type="ARBA" id="ARBA00022519"/>
    </source>
</evidence>
<dbReference type="GO" id="GO:0006790">
    <property type="term" value="P:sulfur compound metabolic process"/>
    <property type="evidence" value="ECO:0007669"/>
    <property type="project" value="UniProtKB-UniRule"/>
</dbReference>
<keyword evidence="7 8" id="KW-0472">Membrane</keyword>
<dbReference type="GeneID" id="99684548"/>
<evidence type="ECO:0000256" key="9">
    <source>
        <dbReference type="PIRSR" id="PIRSR600760-2"/>
    </source>
</evidence>
<feature type="binding site" evidence="8">
    <location>
        <position position="94"/>
    </location>
    <ligand>
        <name>Mg(2+)</name>
        <dbReference type="ChEBI" id="CHEBI:18420"/>
        <label>2</label>
    </ligand>
</feature>
<evidence type="ECO:0000313" key="11">
    <source>
        <dbReference type="Proteomes" id="UP000295106"/>
    </source>
</evidence>
<feature type="binding site" evidence="8">
    <location>
        <position position="217"/>
    </location>
    <ligand>
        <name>substrate</name>
    </ligand>
</feature>
<comment type="caution">
    <text evidence="10">The sequence shown here is derived from an EMBL/GenBank/DDBJ whole genome shotgun (WGS) entry which is preliminary data.</text>
</comment>
<gene>
    <name evidence="8" type="primary">cysQ</name>
    <name evidence="10" type="ORF">EV684_105186</name>
</gene>
<dbReference type="RefSeq" id="WP_132646672.1">
    <property type="nucleotide sequence ID" value="NZ_CP181386.1"/>
</dbReference>
<dbReference type="AlphaFoldDB" id="A0A4R2M9E3"/>
<feature type="binding site" evidence="9">
    <location>
        <position position="94"/>
    </location>
    <ligand>
        <name>Mg(2+)</name>
        <dbReference type="ChEBI" id="CHEBI:18420"/>
        <label>1</label>
        <note>catalytic</note>
    </ligand>
</feature>
<keyword evidence="5 8" id="KW-0378">Hydrolase</keyword>
<feature type="binding site" evidence="8">
    <location>
        <begin position="93"/>
        <end position="96"/>
    </location>
    <ligand>
        <name>substrate</name>
    </ligand>
</feature>
<dbReference type="InterPro" id="IPR020550">
    <property type="entry name" value="Inositol_monophosphatase_CS"/>
</dbReference>
<proteinExistence type="inferred from homology"/>
<dbReference type="GO" id="GO:0008441">
    <property type="term" value="F:3'(2'),5'-bisphosphate nucleotidase activity"/>
    <property type="evidence" value="ECO:0007669"/>
    <property type="project" value="UniProtKB-UniRule"/>
</dbReference>
<comment type="similarity">
    <text evidence="1 8">Belongs to the inositol monophosphatase superfamily. CysQ family.</text>
</comment>
<dbReference type="PRINTS" id="PR00377">
    <property type="entry name" value="IMPHPHTASES"/>
</dbReference>
<dbReference type="Pfam" id="PF00459">
    <property type="entry name" value="Inositol_P"/>
    <property type="match status" value="1"/>
</dbReference>
<feature type="binding site" evidence="9">
    <location>
        <position position="72"/>
    </location>
    <ligand>
        <name>Mg(2+)</name>
        <dbReference type="ChEBI" id="CHEBI:18420"/>
        <label>1</label>
        <note>catalytic</note>
    </ligand>
</feature>
<dbReference type="PANTHER" id="PTHR20854">
    <property type="entry name" value="INOSITOL MONOPHOSPHATASE"/>
    <property type="match status" value="1"/>
</dbReference>
<evidence type="ECO:0000256" key="4">
    <source>
        <dbReference type="ARBA" id="ARBA00022723"/>
    </source>
</evidence>
<accession>A0A4R2M9E3</accession>
<dbReference type="GO" id="GO:0006020">
    <property type="term" value="P:inositol metabolic process"/>
    <property type="evidence" value="ECO:0007669"/>
    <property type="project" value="TreeGrafter"/>
</dbReference>
<feature type="binding site" evidence="8">
    <location>
        <position position="91"/>
    </location>
    <ligand>
        <name>Mg(2+)</name>
        <dbReference type="ChEBI" id="CHEBI:18420"/>
        <label>1</label>
    </ligand>
</feature>
<dbReference type="OrthoDB" id="9785695at2"/>
<feature type="binding site" evidence="9">
    <location>
        <position position="91"/>
    </location>
    <ligand>
        <name>Mg(2+)</name>
        <dbReference type="ChEBI" id="CHEBI:18420"/>
        <label>1</label>
        <note>catalytic</note>
    </ligand>
</feature>
<dbReference type="GO" id="GO:0007165">
    <property type="term" value="P:signal transduction"/>
    <property type="evidence" value="ECO:0007669"/>
    <property type="project" value="TreeGrafter"/>
</dbReference>
<dbReference type="InterPro" id="IPR000760">
    <property type="entry name" value="Inositol_monophosphatase-like"/>
</dbReference>
<keyword evidence="4 8" id="KW-0479">Metal-binding</keyword>
<evidence type="ECO:0000256" key="8">
    <source>
        <dbReference type="HAMAP-Rule" id="MF_02095"/>
    </source>
</evidence>
<evidence type="ECO:0000256" key="7">
    <source>
        <dbReference type="ARBA" id="ARBA00023136"/>
    </source>
</evidence>
<dbReference type="HAMAP" id="MF_02095">
    <property type="entry name" value="CysQ"/>
    <property type="match status" value="1"/>
</dbReference>
<sequence length="258" mass="26966">MTEDRVAAPGLLNDVAAIARRAGALIMEIYATDFAVRGKQDASPVTEADERAEKLIVPALRELAPEVPVVAEEAVAAGAAPEVGEWFWLVDPLDGTKEFISRNGEFTVNIALVHRGEAVLGVVFAPALDRLFAGARGQGARVEQAGVVREIRCREVPEAGLTVVASRSHGDAAALDAFLAGRKVAALANAGSSLKLCLVAAGEADLYPRLGRTMEWDIAAGHAVLAAAGGRVDTVAGVPLRYGKPGFDNPHFVASANR</sequence>
<evidence type="ECO:0000256" key="6">
    <source>
        <dbReference type="ARBA" id="ARBA00022842"/>
    </source>
</evidence>
<keyword evidence="6 8" id="KW-0460">Magnesium</keyword>
<dbReference type="CDD" id="cd01638">
    <property type="entry name" value="CysQ"/>
    <property type="match status" value="1"/>
</dbReference>
<dbReference type="Gene3D" id="3.40.190.80">
    <property type="match status" value="1"/>
</dbReference>
<dbReference type="Proteomes" id="UP000295106">
    <property type="component" value="Unassembled WGS sequence"/>
</dbReference>
<dbReference type="GO" id="GO:0000287">
    <property type="term" value="F:magnesium ion binding"/>
    <property type="evidence" value="ECO:0007669"/>
    <property type="project" value="UniProtKB-UniRule"/>
</dbReference>
<organism evidence="10 11">
    <name type="scientific">Rubrivivax gelatinosus</name>
    <name type="common">Rhodocyclus gelatinosus</name>
    <name type="synonym">Rhodopseudomonas gelatinosa</name>
    <dbReference type="NCBI Taxonomy" id="28068"/>
    <lineage>
        <taxon>Bacteria</taxon>
        <taxon>Pseudomonadati</taxon>
        <taxon>Pseudomonadota</taxon>
        <taxon>Betaproteobacteria</taxon>
        <taxon>Burkholderiales</taxon>
        <taxon>Sphaerotilaceae</taxon>
        <taxon>Rubrivivax</taxon>
    </lineage>
</organism>
<keyword evidence="3 8" id="KW-0997">Cell inner membrane</keyword>
<keyword evidence="2 8" id="KW-1003">Cell membrane</keyword>
<name>A0A4R2M9E3_RUBGE</name>
<evidence type="ECO:0000313" key="10">
    <source>
        <dbReference type="EMBL" id="TCP03020.1"/>
    </source>
</evidence>
<dbReference type="EMBL" id="SLXD01000005">
    <property type="protein sequence ID" value="TCP03020.1"/>
    <property type="molecule type" value="Genomic_DNA"/>
</dbReference>
<dbReference type="EC" id="3.1.3.7" evidence="8"/>
<dbReference type="GO" id="GO:0005886">
    <property type="term" value="C:plasma membrane"/>
    <property type="evidence" value="ECO:0007669"/>
    <property type="project" value="UniProtKB-SubCell"/>
</dbReference>
<dbReference type="GO" id="GO:0008934">
    <property type="term" value="F:inositol monophosphate 1-phosphatase activity"/>
    <property type="evidence" value="ECO:0007669"/>
    <property type="project" value="TreeGrafter"/>
</dbReference>
<dbReference type="GO" id="GO:0046854">
    <property type="term" value="P:phosphatidylinositol phosphate biosynthetic process"/>
    <property type="evidence" value="ECO:0007669"/>
    <property type="project" value="InterPro"/>
</dbReference>
<comment type="subcellular location">
    <subcellularLocation>
        <location evidence="8">Cell inner membrane</location>
        <topology evidence="8">Peripheral membrane protein</topology>
        <orientation evidence="8">Cytoplasmic side</orientation>
    </subcellularLocation>
</comment>
<dbReference type="InterPro" id="IPR006240">
    <property type="entry name" value="CysQ"/>
</dbReference>
<protein>
    <recommendedName>
        <fullName evidence="8">3'(2'),5'-bisphosphate nucleotidase CysQ</fullName>
        <ecNumber evidence="8">3.1.3.7</ecNumber>
    </recommendedName>
    <alternativeName>
        <fullName evidence="8">3'(2'),5-bisphosphonucleoside 3'(2')-phosphohydrolase</fullName>
    </alternativeName>
    <alternativeName>
        <fullName evidence="8">3'-phosphoadenosine 5'-phosphate phosphatase</fullName>
        <shortName evidence="8">PAP phosphatase</shortName>
    </alternativeName>
</protein>
<feature type="binding site" evidence="8">
    <location>
        <position position="93"/>
    </location>
    <ligand>
        <name>Mg(2+)</name>
        <dbReference type="ChEBI" id="CHEBI:18420"/>
        <label>1</label>
    </ligand>
</feature>
<dbReference type="SUPFAM" id="SSF56655">
    <property type="entry name" value="Carbohydrate phosphatase"/>
    <property type="match status" value="1"/>
</dbReference>
<feature type="binding site" evidence="8">
    <location>
        <position position="72"/>
    </location>
    <ligand>
        <name>substrate</name>
    </ligand>
</feature>
<dbReference type="InterPro" id="IPR020583">
    <property type="entry name" value="Inositol_monoP_metal-BS"/>
</dbReference>
<evidence type="ECO:0000256" key="5">
    <source>
        <dbReference type="ARBA" id="ARBA00022801"/>
    </source>
</evidence>
<reference evidence="10 11" key="1">
    <citation type="submission" date="2019-03" db="EMBL/GenBank/DDBJ databases">
        <title>Genomic Encyclopedia of Type Strains, Phase IV (KMG-IV): sequencing the most valuable type-strain genomes for metagenomic binning, comparative biology and taxonomic classification.</title>
        <authorList>
            <person name="Goeker M."/>
        </authorList>
    </citation>
    <scope>NUCLEOTIDE SEQUENCE [LARGE SCALE GENOMIC DNA]</scope>
    <source>
        <strain evidence="10 11">DSM 1709</strain>
    </source>
</reference>
<dbReference type="PROSITE" id="PS00629">
    <property type="entry name" value="IMP_1"/>
    <property type="match status" value="1"/>
</dbReference>